<organism evidence="10 11">
    <name type="scientific">Longimonas halophila</name>
    <dbReference type="NCBI Taxonomy" id="1469170"/>
    <lineage>
        <taxon>Bacteria</taxon>
        <taxon>Pseudomonadati</taxon>
        <taxon>Rhodothermota</taxon>
        <taxon>Rhodothermia</taxon>
        <taxon>Rhodothermales</taxon>
        <taxon>Salisaetaceae</taxon>
        <taxon>Longimonas</taxon>
    </lineage>
</organism>
<keyword evidence="8" id="KW-0276">Fatty acid metabolism</keyword>
<dbReference type="Pfam" id="PF13561">
    <property type="entry name" value="adh_short_C2"/>
    <property type="match status" value="1"/>
</dbReference>
<evidence type="ECO:0000259" key="9">
    <source>
        <dbReference type="SMART" id="SM00822"/>
    </source>
</evidence>
<dbReference type="Proteomes" id="UP000221024">
    <property type="component" value="Unassembled WGS sequence"/>
</dbReference>
<dbReference type="AlphaFoldDB" id="A0A2H3NIL1"/>
<dbReference type="GO" id="GO:0030497">
    <property type="term" value="P:fatty acid elongation"/>
    <property type="evidence" value="ECO:0007669"/>
    <property type="project" value="TreeGrafter"/>
</dbReference>
<name>A0A2H3NIL1_9BACT</name>
<dbReference type="NCBIfam" id="NF009466">
    <property type="entry name" value="PRK12826.1-2"/>
    <property type="match status" value="1"/>
</dbReference>
<evidence type="ECO:0000256" key="5">
    <source>
        <dbReference type="ARBA" id="ARBA00048508"/>
    </source>
</evidence>
<dbReference type="PANTHER" id="PTHR42760">
    <property type="entry name" value="SHORT-CHAIN DEHYDROGENASES/REDUCTASES FAMILY MEMBER"/>
    <property type="match status" value="1"/>
</dbReference>
<dbReference type="PRINTS" id="PR00080">
    <property type="entry name" value="SDRFAMILY"/>
</dbReference>
<evidence type="ECO:0000256" key="4">
    <source>
        <dbReference type="ARBA" id="ARBA00023002"/>
    </source>
</evidence>
<evidence type="ECO:0000256" key="1">
    <source>
        <dbReference type="ARBA" id="ARBA00002607"/>
    </source>
</evidence>
<keyword evidence="8" id="KW-0443">Lipid metabolism</keyword>
<dbReference type="SUPFAM" id="SSF51735">
    <property type="entry name" value="NAD(P)-binding Rossmann-fold domains"/>
    <property type="match status" value="1"/>
</dbReference>
<keyword evidence="4 8" id="KW-0560">Oxidoreductase</keyword>
<dbReference type="OrthoDB" id="9788235at2"/>
<evidence type="ECO:0000256" key="2">
    <source>
        <dbReference type="ARBA" id="ARBA00006484"/>
    </source>
</evidence>
<comment type="caution">
    <text evidence="10">The sequence shown here is derived from an EMBL/GenBank/DDBJ whole genome shotgun (WGS) entry which is preliminary data.</text>
</comment>
<evidence type="ECO:0000313" key="11">
    <source>
        <dbReference type="Proteomes" id="UP000221024"/>
    </source>
</evidence>
<dbReference type="UniPathway" id="UPA00094"/>
<dbReference type="NCBIfam" id="NF005559">
    <property type="entry name" value="PRK07231.1"/>
    <property type="match status" value="1"/>
</dbReference>
<keyword evidence="8" id="KW-0444">Lipid biosynthesis</keyword>
<keyword evidence="8" id="KW-0275">Fatty acid biosynthesis</keyword>
<feature type="binding site" evidence="7">
    <location>
        <begin position="158"/>
        <end position="162"/>
    </location>
    <ligand>
        <name>NADP(+)</name>
        <dbReference type="ChEBI" id="CHEBI:58349"/>
    </ligand>
</feature>
<evidence type="ECO:0000256" key="3">
    <source>
        <dbReference type="ARBA" id="ARBA00022857"/>
    </source>
</evidence>
<dbReference type="Gene3D" id="3.40.50.720">
    <property type="entry name" value="NAD(P)-binding Rossmann-like Domain"/>
    <property type="match status" value="1"/>
</dbReference>
<gene>
    <name evidence="10" type="ORF">CRI93_13375</name>
</gene>
<evidence type="ECO:0000313" key="10">
    <source>
        <dbReference type="EMBL" id="PEN05198.1"/>
    </source>
</evidence>
<feature type="binding site" evidence="7">
    <location>
        <position position="191"/>
    </location>
    <ligand>
        <name>NADP(+)</name>
        <dbReference type="ChEBI" id="CHEBI:58349"/>
    </ligand>
</feature>
<dbReference type="EC" id="1.1.1.100" evidence="8"/>
<comment type="subunit">
    <text evidence="8">Homotetramer.</text>
</comment>
<feature type="domain" description="Ketoreductase" evidence="9">
    <location>
        <begin position="10"/>
        <end position="189"/>
    </location>
</feature>
<evidence type="ECO:0000256" key="6">
    <source>
        <dbReference type="PIRSR" id="PIRSR611284-1"/>
    </source>
</evidence>
<feature type="active site" description="Proton acceptor" evidence="6">
    <location>
        <position position="158"/>
    </location>
</feature>
<dbReference type="RefSeq" id="WP_098063148.1">
    <property type="nucleotide sequence ID" value="NZ_PDEP01000015.1"/>
</dbReference>
<dbReference type="CDD" id="cd05333">
    <property type="entry name" value="BKR_SDR_c"/>
    <property type="match status" value="1"/>
</dbReference>
<dbReference type="FunFam" id="3.40.50.720:FF:000115">
    <property type="entry name" value="3-oxoacyl-[acyl-carrier-protein] reductase FabG"/>
    <property type="match status" value="1"/>
</dbReference>
<dbReference type="PRINTS" id="PR00081">
    <property type="entry name" value="GDHRDH"/>
</dbReference>
<evidence type="ECO:0000256" key="7">
    <source>
        <dbReference type="PIRSR" id="PIRSR611284-2"/>
    </source>
</evidence>
<dbReference type="PROSITE" id="PS00061">
    <property type="entry name" value="ADH_SHORT"/>
    <property type="match status" value="1"/>
</dbReference>
<dbReference type="SMART" id="SM00822">
    <property type="entry name" value="PKS_KR"/>
    <property type="match status" value="1"/>
</dbReference>
<comment type="similarity">
    <text evidence="2 8">Belongs to the short-chain dehydrogenases/reductases (SDR) family.</text>
</comment>
<evidence type="ECO:0000256" key="8">
    <source>
        <dbReference type="RuleBase" id="RU366074"/>
    </source>
</evidence>
<dbReference type="GO" id="GO:0051287">
    <property type="term" value="F:NAD binding"/>
    <property type="evidence" value="ECO:0007669"/>
    <property type="project" value="UniProtKB-UniRule"/>
</dbReference>
<comment type="catalytic activity">
    <reaction evidence="5 8">
        <text>a (3R)-hydroxyacyl-[ACP] + NADP(+) = a 3-oxoacyl-[ACP] + NADPH + H(+)</text>
        <dbReference type="Rhea" id="RHEA:17397"/>
        <dbReference type="Rhea" id="RHEA-COMP:9916"/>
        <dbReference type="Rhea" id="RHEA-COMP:9945"/>
        <dbReference type="ChEBI" id="CHEBI:15378"/>
        <dbReference type="ChEBI" id="CHEBI:57783"/>
        <dbReference type="ChEBI" id="CHEBI:58349"/>
        <dbReference type="ChEBI" id="CHEBI:78776"/>
        <dbReference type="ChEBI" id="CHEBI:78827"/>
        <dbReference type="EC" id="1.1.1.100"/>
    </reaction>
</comment>
<comment type="pathway">
    <text evidence="8">Lipid metabolism; fatty acid biosynthesis.</text>
</comment>
<dbReference type="InterPro" id="IPR020904">
    <property type="entry name" value="Sc_DH/Rdtase_CS"/>
</dbReference>
<dbReference type="InterPro" id="IPR011284">
    <property type="entry name" value="3oxo_ACP_reduc"/>
</dbReference>
<dbReference type="InterPro" id="IPR057326">
    <property type="entry name" value="KR_dom"/>
</dbReference>
<feature type="binding site" evidence="7">
    <location>
        <begin position="66"/>
        <end position="67"/>
    </location>
    <ligand>
        <name>NADP(+)</name>
        <dbReference type="ChEBI" id="CHEBI:58349"/>
    </ligand>
</feature>
<keyword evidence="3 7" id="KW-0521">NADP</keyword>
<reference evidence="10 11" key="1">
    <citation type="submission" date="2017-10" db="EMBL/GenBank/DDBJ databases">
        <title>Draft genome of Longimonas halophila.</title>
        <authorList>
            <person name="Goh K.M."/>
            <person name="Shamsir M.S."/>
            <person name="Lim S.W."/>
        </authorList>
    </citation>
    <scope>NUCLEOTIDE SEQUENCE [LARGE SCALE GENOMIC DNA]</scope>
    <source>
        <strain evidence="10 11">KCTC 42399</strain>
    </source>
</reference>
<dbReference type="GO" id="GO:0004316">
    <property type="term" value="F:3-oxoacyl-[acyl-carrier-protein] reductase (NADPH) activity"/>
    <property type="evidence" value="ECO:0007669"/>
    <property type="project" value="UniProtKB-UniRule"/>
</dbReference>
<dbReference type="NCBIfam" id="TIGR01830">
    <property type="entry name" value="3oxo_ACP_reduc"/>
    <property type="match status" value="1"/>
</dbReference>
<keyword evidence="11" id="KW-1185">Reference proteome</keyword>
<dbReference type="InterPro" id="IPR002347">
    <property type="entry name" value="SDR_fam"/>
</dbReference>
<feature type="binding site" evidence="7">
    <location>
        <position position="93"/>
    </location>
    <ligand>
        <name>NADP(+)</name>
        <dbReference type="ChEBI" id="CHEBI:58349"/>
    </ligand>
</feature>
<dbReference type="EMBL" id="PDEP01000015">
    <property type="protein sequence ID" value="PEN05198.1"/>
    <property type="molecule type" value="Genomic_DNA"/>
</dbReference>
<proteinExistence type="inferred from homology"/>
<comment type="function">
    <text evidence="1 8">Catalyzes the NADPH-dependent reduction of beta-ketoacyl-ACP substrates to beta-hydroxyacyl-ACP products, the first reductive step in the elongation cycle of fatty acid biosynthesis.</text>
</comment>
<dbReference type="NCBIfam" id="NF004198">
    <property type="entry name" value="PRK05653.1-3"/>
    <property type="match status" value="1"/>
</dbReference>
<dbReference type="InterPro" id="IPR036291">
    <property type="entry name" value="NAD(P)-bd_dom_sf"/>
</dbReference>
<sequence>MSESNRLSGRIAIVTGGSQGIGKATALRFAREGAQVIVADVNADAGADTVDAITDAGGTAQFVACNVADRSSVDALMESTLEAFGTLDILVNNAGITRDATLKKMDPDDFRSVIEVNLEGVFHCTQAAYPHLSASEHGRVLNAASVVGLYGNFGQTNYVASKSGVIGMTRTWAREFGRDGITVNAVAPGFIETPMVDTVPEKVLNSLKEKTPLGRLGTAEDIANAYTFLASDEAAFITGAVLSVDGGLVM</sequence>
<accession>A0A2H3NIL1</accession>
<protein>
    <recommendedName>
        <fullName evidence="8">3-oxoacyl-[acyl-carrier-protein] reductase</fullName>
        <ecNumber evidence="8">1.1.1.100</ecNumber>
    </recommendedName>
</protein>
<dbReference type="PANTHER" id="PTHR42760:SF40">
    <property type="entry name" value="3-OXOACYL-[ACYL-CARRIER-PROTEIN] REDUCTASE, CHLOROPLASTIC"/>
    <property type="match status" value="1"/>
</dbReference>